<dbReference type="OrthoDB" id="6411667at2759"/>
<organism evidence="3 4">
    <name type="scientific">Araneus ventricosus</name>
    <name type="common">Orbweaver spider</name>
    <name type="synonym">Epeira ventricosa</name>
    <dbReference type="NCBI Taxonomy" id="182803"/>
    <lineage>
        <taxon>Eukaryota</taxon>
        <taxon>Metazoa</taxon>
        <taxon>Ecdysozoa</taxon>
        <taxon>Arthropoda</taxon>
        <taxon>Chelicerata</taxon>
        <taxon>Arachnida</taxon>
        <taxon>Araneae</taxon>
        <taxon>Araneomorphae</taxon>
        <taxon>Entelegynae</taxon>
        <taxon>Araneoidea</taxon>
        <taxon>Araneidae</taxon>
        <taxon>Araneus</taxon>
    </lineage>
</organism>
<gene>
    <name evidence="3" type="ORF">AVEN_232500_1</name>
</gene>
<evidence type="ECO:0000256" key="1">
    <source>
        <dbReference type="SAM" id="MobiDB-lite"/>
    </source>
</evidence>
<comment type="caution">
    <text evidence="3">The sequence shown here is derived from an EMBL/GenBank/DDBJ whole genome shotgun (WGS) entry which is preliminary data.</text>
</comment>
<sequence>MSFAKVSGNSKRKSEKHGLASKKLCSNERTEHEISLSSLPKNMVHLADGLFVAVNTFQKEIRVHIRVYSTDDNGFLHPTKEGVSMKPEVWSSVLSSLRTFPALTEPYAVTVVKKDVCIFNQT</sequence>
<name>A0A4Y2KLX0_ARAVE</name>
<dbReference type="InterPro" id="IPR003173">
    <property type="entry name" value="PC4_C"/>
</dbReference>
<evidence type="ECO:0000313" key="3">
    <source>
        <dbReference type="EMBL" id="GBN03371.1"/>
    </source>
</evidence>
<dbReference type="AlphaFoldDB" id="A0A4Y2KLX0"/>
<dbReference type="InterPro" id="IPR009044">
    <property type="entry name" value="ssDNA-bd_transcriptional_reg"/>
</dbReference>
<accession>A0A4Y2KLX0</accession>
<dbReference type="Gene3D" id="2.30.31.10">
    <property type="entry name" value="Transcriptional Coactivator Pc4, Chain A"/>
    <property type="match status" value="1"/>
</dbReference>
<dbReference type="SUPFAM" id="SSF54447">
    <property type="entry name" value="ssDNA-binding transcriptional regulator domain"/>
    <property type="match status" value="1"/>
</dbReference>
<feature type="non-terminal residue" evidence="3">
    <location>
        <position position="122"/>
    </location>
</feature>
<dbReference type="GO" id="GO:0003677">
    <property type="term" value="F:DNA binding"/>
    <property type="evidence" value="ECO:0007669"/>
    <property type="project" value="InterPro"/>
</dbReference>
<protein>
    <recommendedName>
        <fullName evidence="2">Transcriptional coactivator p15 (PC4) C-terminal domain-containing protein</fullName>
    </recommendedName>
</protein>
<dbReference type="Pfam" id="PF02229">
    <property type="entry name" value="PC4"/>
    <property type="match status" value="1"/>
</dbReference>
<keyword evidence="4" id="KW-1185">Reference proteome</keyword>
<dbReference type="Proteomes" id="UP000499080">
    <property type="component" value="Unassembled WGS sequence"/>
</dbReference>
<feature type="domain" description="Transcriptional coactivator p15 (PC4) C-terminal" evidence="2">
    <location>
        <begin position="51"/>
        <end position="94"/>
    </location>
</feature>
<evidence type="ECO:0000313" key="4">
    <source>
        <dbReference type="Proteomes" id="UP000499080"/>
    </source>
</evidence>
<feature type="region of interest" description="Disordered" evidence="1">
    <location>
        <begin position="1"/>
        <end position="24"/>
    </location>
</feature>
<dbReference type="GO" id="GO:0006355">
    <property type="term" value="P:regulation of DNA-templated transcription"/>
    <property type="evidence" value="ECO:0007669"/>
    <property type="project" value="InterPro"/>
</dbReference>
<dbReference type="EMBL" id="BGPR01272936">
    <property type="protein sequence ID" value="GBN03371.1"/>
    <property type="molecule type" value="Genomic_DNA"/>
</dbReference>
<proteinExistence type="predicted"/>
<reference evidence="3 4" key="1">
    <citation type="journal article" date="2019" name="Sci. Rep.">
        <title>Orb-weaving spider Araneus ventricosus genome elucidates the spidroin gene catalogue.</title>
        <authorList>
            <person name="Kono N."/>
            <person name="Nakamura H."/>
            <person name="Ohtoshi R."/>
            <person name="Moran D.A.P."/>
            <person name="Shinohara A."/>
            <person name="Yoshida Y."/>
            <person name="Fujiwara M."/>
            <person name="Mori M."/>
            <person name="Tomita M."/>
            <person name="Arakawa K."/>
        </authorList>
    </citation>
    <scope>NUCLEOTIDE SEQUENCE [LARGE SCALE GENOMIC DNA]</scope>
</reference>
<evidence type="ECO:0000259" key="2">
    <source>
        <dbReference type="Pfam" id="PF02229"/>
    </source>
</evidence>